<dbReference type="InterPro" id="IPR019734">
    <property type="entry name" value="TPR_rpt"/>
</dbReference>
<dbReference type="EMBL" id="CP002480">
    <property type="protein sequence ID" value="ADW68872.1"/>
    <property type="molecule type" value="Genomic_DNA"/>
</dbReference>
<dbReference type="AlphaFoldDB" id="E8WZI4"/>
<dbReference type="PaxDb" id="1198114-AciX9_1825"/>
<dbReference type="HOGENOM" id="CLU_643702_0_0_0"/>
<dbReference type="Gene3D" id="1.25.40.10">
    <property type="entry name" value="Tetratricopeptide repeat domain"/>
    <property type="match status" value="3"/>
</dbReference>
<dbReference type="InterPro" id="IPR052346">
    <property type="entry name" value="O-mannosyl-transferase_TMTC"/>
</dbReference>
<dbReference type="Proteomes" id="UP000000343">
    <property type="component" value="Chromosome"/>
</dbReference>
<dbReference type="Pfam" id="PF14559">
    <property type="entry name" value="TPR_19"/>
    <property type="match status" value="2"/>
</dbReference>
<evidence type="ECO:0000256" key="2">
    <source>
        <dbReference type="ARBA" id="ARBA00022803"/>
    </source>
</evidence>
<dbReference type="RefSeq" id="WP_013580191.1">
    <property type="nucleotide sequence ID" value="NC_015064.1"/>
</dbReference>
<dbReference type="eggNOG" id="COG0457">
    <property type="taxonomic scope" value="Bacteria"/>
</dbReference>
<reference evidence="4" key="1">
    <citation type="submission" date="2011-01" db="EMBL/GenBank/DDBJ databases">
        <title>Complete sequence of chromosome of Acidobacterium sp. MP5ACTX9.</title>
        <authorList>
            <consortium name="US DOE Joint Genome Institute"/>
            <person name="Lucas S."/>
            <person name="Copeland A."/>
            <person name="Lapidus A."/>
            <person name="Cheng J.-F."/>
            <person name="Goodwin L."/>
            <person name="Pitluck S."/>
            <person name="Teshima H."/>
            <person name="Detter J.C."/>
            <person name="Han C."/>
            <person name="Tapia R."/>
            <person name="Land M."/>
            <person name="Hauser L."/>
            <person name="Kyrpides N."/>
            <person name="Ivanova N."/>
            <person name="Ovchinnikova G."/>
            <person name="Pagani I."/>
            <person name="Rawat S.R."/>
            <person name="Mannisto M."/>
            <person name="Haggblom M.M."/>
            <person name="Woyke T."/>
        </authorList>
    </citation>
    <scope>NUCLEOTIDE SEQUENCE [LARGE SCALE GENOMIC DNA]</scope>
    <source>
        <strain evidence="4">MP5ACTX9</strain>
    </source>
</reference>
<name>E8WZI4_GRATM</name>
<keyword evidence="2" id="KW-0802">TPR repeat</keyword>
<dbReference type="KEGG" id="acm:AciX9_1825"/>
<accession>E8WZI4</accession>
<dbReference type="InterPro" id="IPR011990">
    <property type="entry name" value="TPR-like_helical_dom_sf"/>
</dbReference>
<sequence>MNLIKNTLGCPILGPQSHRGTGWGIVCGSKRPLALAAALLFTLPFAKAQDFSSTTTHTIQLPENPARAAAQAALEARDYPKALKLLTPLAAANPGDAHLQYDLGSVQDVLDQSSPAEASYRAAINADQAFLEPHLALGLLLARAGRFDDARPELVAATKATGENLLKARAFRTLARLDEKSRPADARDELLEALKLSPETPEDTLLTAELAQSAGNGAKPAEAAYRRLLAQHPNDPQATAALAHLLVQEKRPDEAEALLNQSLTANPGDPVLTAQLASLLTQQGKTAQALPLVEDLHKAHPDNPEITHLLASLETQSGNFAAAEPLYAALSNAAPNDGTLADAHADALIHLKRYAEAEKILTHAVTTPITYPTKEDLAASAGHLAFAASSNNDPQGCLQALQLRATVLPSSPTTLFLAAISLDKLHRIKQAQQAYKDFLAASNGSLPDQEFEAQHRLIALQHMH</sequence>
<proteinExistence type="predicted"/>
<dbReference type="Pfam" id="PF13432">
    <property type="entry name" value="TPR_16"/>
    <property type="match status" value="2"/>
</dbReference>
<protein>
    <submittedName>
        <fullName evidence="3">TPR domain protein</fullName>
    </submittedName>
</protein>
<dbReference type="PANTHER" id="PTHR44227">
    <property type="match status" value="1"/>
</dbReference>
<dbReference type="STRING" id="1198114.AciX9_1825"/>
<dbReference type="OrthoDB" id="115009at2"/>
<keyword evidence="4" id="KW-1185">Reference proteome</keyword>
<dbReference type="SMART" id="SM00028">
    <property type="entry name" value="TPR"/>
    <property type="match status" value="5"/>
</dbReference>
<evidence type="ECO:0000256" key="1">
    <source>
        <dbReference type="ARBA" id="ARBA00022737"/>
    </source>
</evidence>
<gene>
    <name evidence="3" type="ordered locus">AciX9_1825</name>
</gene>
<dbReference type="SUPFAM" id="SSF48452">
    <property type="entry name" value="TPR-like"/>
    <property type="match status" value="2"/>
</dbReference>
<organism evidence="4">
    <name type="scientific">Granulicella tundricola (strain ATCC BAA-1859 / DSM 23138 / MP5ACTX9)</name>
    <dbReference type="NCBI Taxonomy" id="1198114"/>
    <lineage>
        <taxon>Bacteria</taxon>
        <taxon>Pseudomonadati</taxon>
        <taxon>Acidobacteriota</taxon>
        <taxon>Terriglobia</taxon>
        <taxon>Terriglobales</taxon>
        <taxon>Acidobacteriaceae</taxon>
        <taxon>Granulicella</taxon>
    </lineage>
</organism>
<evidence type="ECO:0000313" key="3">
    <source>
        <dbReference type="EMBL" id="ADW68872.1"/>
    </source>
</evidence>
<dbReference type="PANTHER" id="PTHR44227:SF3">
    <property type="entry name" value="PROTEIN O-MANNOSYL-TRANSFERASE TMTC4"/>
    <property type="match status" value="1"/>
</dbReference>
<evidence type="ECO:0000313" key="4">
    <source>
        <dbReference type="Proteomes" id="UP000000343"/>
    </source>
</evidence>
<keyword evidence="1" id="KW-0677">Repeat</keyword>